<sequence length="445" mass="46817">MHPTLPIVLRRDDATSLGTQLAGQVRALVTDGTLARGHRMPSSRALAAELGVARSVVEQAYAQLVAEGWLAGRHGAGTFVAADAAPVPRTRTSPPEDEAPTVQRLGVGDVWFDAGARAGWRRAWREVSAARPPRGYDHPQGLPALRAAVAERLARTRGLAVDASEVIVTAGTTGALRLLLAALPAGPVGVEDPGYRAAVATVRAGGRDVVDLPALDPARGLRPGLAACYVTPAHQHPLGHVMSAAHRLRLLDAARVHGTLVVEDDYDSELRYDVAPVPALATLDRDQVAYLGTASKSVVPGLRLGWMVVPPDLHDDVVGLQHVLHDVGAWPAQQAMLALLRDGWLDTTVRAARRVYGERALRVEAALAPYGVPAATTAGMYSTWLMPAERARAARDGAAAAGFDLPLLADYCRSAEMTGVVLGFGGVDDEALDRALEAIGRGLAG</sequence>
<dbReference type="InterPro" id="IPR051446">
    <property type="entry name" value="HTH_trans_reg/aminotransferase"/>
</dbReference>
<dbReference type="InterPro" id="IPR015424">
    <property type="entry name" value="PyrdxlP-dep_Trfase"/>
</dbReference>
<dbReference type="EMBL" id="LT629776">
    <property type="protein sequence ID" value="SDS20449.1"/>
    <property type="molecule type" value="Genomic_DNA"/>
</dbReference>
<dbReference type="eggNOG" id="COG1167">
    <property type="taxonomic scope" value="Bacteria"/>
</dbReference>
<evidence type="ECO:0000256" key="1">
    <source>
        <dbReference type="ARBA" id="ARBA00005384"/>
    </source>
</evidence>
<evidence type="ECO:0000313" key="8">
    <source>
        <dbReference type="Proteomes" id="UP000185663"/>
    </source>
</evidence>
<dbReference type="Gene3D" id="3.40.640.10">
    <property type="entry name" value="Type I PLP-dependent aspartate aminotransferase-like (Major domain)"/>
    <property type="match status" value="1"/>
</dbReference>
<dbReference type="STRING" id="545619.SAMN04489860_1031"/>
<dbReference type="InterPro" id="IPR015421">
    <property type="entry name" value="PyrdxlP-dep_Trfase_major"/>
</dbReference>
<keyword evidence="8" id="KW-1185">Reference proteome</keyword>
<evidence type="ECO:0000256" key="3">
    <source>
        <dbReference type="ARBA" id="ARBA00023015"/>
    </source>
</evidence>
<evidence type="ECO:0000256" key="4">
    <source>
        <dbReference type="ARBA" id="ARBA00023125"/>
    </source>
</evidence>
<dbReference type="SMART" id="SM00345">
    <property type="entry name" value="HTH_GNTR"/>
    <property type="match status" value="1"/>
</dbReference>
<dbReference type="GO" id="GO:0003677">
    <property type="term" value="F:DNA binding"/>
    <property type="evidence" value="ECO:0007669"/>
    <property type="project" value="UniProtKB-KW"/>
</dbReference>
<keyword evidence="3" id="KW-0805">Transcription regulation</keyword>
<dbReference type="PANTHER" id="PTHR46577:SF1">
    <property type="entry name" value="HTH-TYPE TRANSCRIPTIONAL REGULATORY PROTEIN GABR"/>
    <property type="match status" value="1"/>
</dbReference>
<proteinExistence type="inferred from homology"/>
<reference evidence="7 8" key="1">
    <citation type="submission" date="2016-10" db="EMBL/GenBank/DDBJ databases">
        <authorList>
            <person name="de Groot N.N."/>
        </authorList>
    </citation>
    <scope>NUCLEOTIDE SEQUENCE [LARGE SCALE GENOMIC DNA]</scope>
    <source>
        <strain evidence="7 8">DSM 22126</strain>
    </source>
</reference>
<evidence type="ECO:0000259" key="6">
    <source>
        <dbReference type="PROSITE" id="PS50949"/>
    </source>
</evidence>
<keyword evidence="2" id="KW-0663">Pyridoxal phosphate</keyword>
<dbReference type="PROSITE" id="PS50949">
    <property type="entry name" value="HTH_GNTR"/>
    <property type="match status" value="1"/>
</dbReference>
<protein>
    <submittedName>
        <fullName evidence="7">GntR family transcriptional regulator / MocR family aminotransferase</fullName>
    </submittedName>
</protein>
<dbReference type="GO" id="GO:0003700">
    <property type="term" value="F:DNA-binding transcription factor activity"/>
    <property type="evidence" value="ECO:0007669"/>
    <property type="project" value="InterPro"/>
</dbReference>
<evidence type="ECO:0000313" key="7">
    <source>
        <dbReference type="EMBL" id="SDS20449.1"/>
    </source>
</evidence>
<dbReference type="InterPro" id="IPR036388">
    <property type="entry name" value="WH-like_DNA-bd_sf"/>
</dbReference>
<feature type="domain" description="HTH gntR-type" evidence="6">
    <location>
        <begin position="15"/>
        <end position="83"/>
    </location>
</feature>
<keyword evidence="7" id="KW-0032">Aminotransferase</keyword>
<dbReference type="InterPro" id="IPR036390">
    <property type="entry name" value="WH_DNA-bd_sf"/>
</dbReference>
<dbReference type="InterPro" id="IPR000524">
    <property type="entry name" value="Tscrpt_reg_HTH_GntR"/>
</dbReference>
<dbReference type="Gene3D" id="1.10.10.10">
    <property type="entry name" value="Winged helix-like DNA-binding domain superfamily/Winged helix DNA-binding domain"/>
    <property type="match status" value="1"/>
</dbReference>
<gene>
    <name evidence="7" type="ORF">SAMN04489860_1031</name>
</gene>
<dbReference type="CDD" id="cd07377">
    <property type="entry name" value="WHTH_GntR"/>
    <property type="match status" value="1"/>
</dbReference>
<evidence type="ECO:0000256" key="2">
    <source>
        <dbReference type="ARBA" id="ARBA00022898"/>
    </source>
</evidence>
<dbReference type="OrthoDB" id="594134at2"/>
<accession>A0A1H1QC39</accession>
<dbReference type="SUPFAM" id="SSF46785">
    <property type="entry name" value="Winged helix' DNA-binding domain"/>
    <property type="match status" value="1"/>
</dbReference>
<dbReference type="PRINTS" id="PR00035">
    <property type="entry name" value="HTHGNTR"/>
</dbReference>
<dbReference type="AlphaFoldDB" id="A0A1H1QC39"/>
<comment type="similarity">
    <text evidence="1">In the C-terminal section; belongs to the class-I pyridoxal-phosphate-dependent aminotransferase family.</text>
</comment>
<keyword evidence="5" id="KW-0804">Transcription</keyword>
<dbReference type="Pfam" id="PF00392">
    <property type="entry name" value="GntR"/>
    <property type="match status" value="1"/>
</dbReference>
<dbReference type="CDD" id="cd00609">
    <property type="entry name" value="AAT_like"/>
    <property type="match status" value="1"/>
</dbReference>
<evidence type="ECO:0000256" key="5">
    <source>
        <dbReference type="ARBA" id="ARBA00023163"/>
    </source>
</evidence>
<dbReference type="RefSeq" id="WP_083371824.1">
    <property type="nucleotide sequence ID" value="NZ_LT629776.1"/>
</dbReference>
<name>A0A1H1QC39_9CELL</name>
<keyword evidence="7" id="KW-0808">Transferase</keyword>
<organism evidence="7 8">
    <name type="scientific">Paraoerskovia marina</name>
    <dbReference type="NCBI Taxonomy" id="545619"/>
    <lineage>
        <taxon>Bacteria</taxon>
        <taxon>Bacillati</taxon>
        <taxon>Actinomycetota</taxon>
        <taxon>Actinomycetes</taxon>
        <taxon>Micrococcales</taxon>
        <taxon>Cellulomonadaceae</taxon>
        <taxon>Paraoerskovia</taxon>
    </lineage>
</organism>
<dbReference type="InterPro" id="IPR004839">
    <property type="entry name" value="Aminotransferase_I/II_large"/>
</dbReference>
<keyword evidence="4" id="KW-0238">DNA-binding</keyword>
<dbReference type="GO" id="GO:0008483">
    <property type="term" value="F:transaminase activity"/>
    <property type="evidence" value="ECO:0007669"/>
    <property type="project" value="UniProtKB-KW"/>
</dbReference>
<dbReference type="Pfam" id="PF00155">
    <property type="entry name" value="Aminotran_1_2"/>
    <property type="match status" value="1"/>
</dbReference>
<dbReference type="GO" id="GO:0030170">
    <property type="term" value="F:pyridoxal phosphate binding"/>
    <property type="evidence" value="ECO:0007669"/>
    <property type="project" value="InterPro"/>
</dbReference>
<dbReference type="SUPFAM" id="SSF53383">
    <property type="entry name" value="PLP-dependent transferases"/>
    <property type="match status" value="1"/>
</dbReference>
<dbReference type="Proteomes" id="UP000185663">
    <property type="component" value="Chromosome I"/>
</dbReference>
<dbReference type="PANTHER" id="PTHR46577">
    <property type="entry name" value="HTH-TYPE TRANSCRIPTIONAL REGULATORY PROTEIN GABR"/>
    <property type="match status" value="1"/>
</dbReference>